<dbReference type="Proteomes" id="UP000627205">
    <property type="component" value="Unassembled WGS sequence"/>
</dbReference>
<reference evidence="2" key="2">
    <citation type="submission" date="2020-09" db="EMBL/GenBank/DDBJ databases">
        <authorList>
            <person name="Sun Q."/>
            <person name="Sedlacek I."/>
        </authorList>
    </citation>
    <scope>NUCLEOTIDE SEQUENCE</scope>
    <source>
        <strain evidence="2">CCM 7664</strain>
    </source>
</reference>
<evidence type="ECO:0000256" key="1">
    <source>
        <dbReference type="SAM" id="SignalP"/>
    </source>
</evidence>
<comment type="caution">
    <text evidence="2">The sequence shown here is derived from an EMBL/GenBank/DDBJ whole genome shotgun (WGS) entry which is preliminary data.</text>
</comment>
<dbReference type="PANTHER" id="PTHR11102">
    <property type="entry name" value="SEL-1-LIKE PROTEIN"/>
    <property type="match status" value="1"/>
</dbReference>
<reference evidence="2" key="1">
    <citation type="journal article" date="2014" name="Int. J. Syst. Evol. Microbiol.">
        <title>Complete genome sequence of Corynebacterium casei LMG S-19264T (=DSM 44701T), isolated from a smear-ripened cheese.</title>
        <authorList>
            <consortium name="US DOE Joint Genome Institute (JGI-PGF)"/>
            <person name="Walter F."/>
            <person name="Albersmeier A."/>
            <person name="Kalinowski J."/>
            <person name="Ruckert C."/>
        </authorList>
    </citation>
    <scope>NUCLEOTIDE SEQUENCE</scope>
    <source>
        <strain evidence="2">CCM 7664</strain>
    </source>
</reference>
<feature type="signal peptide" evidence="1">
    <location>
        <begin position="1"/>
        <end position="17"/>
    </location>
</feature>
<dbReference type="SMART" id="SM00671">
    <property type="entry name" value="SEL1"/>
    <property type="match status" value="2"/>
</dbReference>
<accession>A0A8J3AZS9</accession>
<dbReference type="AlphaFoldDB" id="A0A8J3AZS9"/>
<dbReference type="InterPro" id="IPR050767">
    <property type="entry name" value="Sel1_AlgK"/>
</dbReference>
<evidence type="ECO:0008006" key="4">
    <source>
        <dbReference type="Google" id="ProtNLM"/>
    </source>
</evidence>
<organism evidence="2 3">
    <name type="scientific">Oxalicibacterium solurbis</name>
    <dbReference type="NCBI Taxonomy" id="69280"/>
    <lineage>
        <taxon>Bacteria</taxon>
        <taxon>Pseudomonadati</taxon>
        <taxon>Pseudomonadota</taxon>
        <taxon>Betaproteobacteria</taxon>
        <taxon>Burkholderiales</taxon>
        <taxon>Oxalobacteraceae</taxon>
        <taxon>Oxalicibacterium</taxon>
    </lineage>
</organism>
<dbReference type="PROSITE" id="PS51257">
    <property type="entry name" value="PROKAR_LIPOPROTEIN"/>
    <property type="match status" value="1"/>
</dbReference>
<evidence type="ECO:0000313" key="2">
    <source>
        <dbReference type="EMBL" id="GGI54027.1"/>
    </source>
</evidence>
<dbReference type="InterPro" id="IPR006597">
    <property type="entry name" value="Sel1-like"/>
</dbReference>
<keyword evidence="3" id="KW-1185">Reference proteome</keyword>
<dbReference type="PANTHER" id="PTHR11102:SF160">
    <property type="entry name" value="ERAD-ASSOCIATED E3 UBIQUITIN-PROTEIN LIGASE COMPONENT HRD3"/>
    <property type="match status" value="1"/>
</dbReference>
<proteinExistence type="predicted"/>
<gene>
    <name evidence="2" type="ORF">GCM10011430_12010</name>
</gene>
<evidence type="ECO:0000313" key="3">
    <source>
        <dbReference type="Proteomes" id="UP000627205"/>
    </source>
</evidence>
<dbReference type="SUPFAM" id="SSF81901">
    <property type="entry name" value="HCP-like"/>
    <property type="match status" value="1"/>
</dbReference>
<dbReference type="EMBL" id="BMDP01000002">
    <property type="protein sequence ID" value="GGI54027.1"/>
    <property type="molecule type" value="Genomic_DNA"/>
</dbReference>
<keyword evidence="1" id="KW-0732">Signal</keyword>
<protein>
    <recommendedName>
        <fullName evidence="4">Sel1 repeat family protein</fullName>
    </recommendedName>
</protein>
<sequence>MKTGILFLALFALVGCAQPEQKSVVRVCDPQGCTDRPRSAVNYETADISEENDARIAALEDMAKRDPRAAYDLGLRYFRGDGVRQDSYKALTWMRDAAERGNLNAQKALGRAYLTGLEEMGSDPGEAQRWLSAAASRGDKESAKLLKEANVAKKSEEEYWKLQQEVRVVIYSQWHRGYPYYSTWREDRWAMY</sequence>
<name>A0A8J3AZS9_9BURK</name>
<dbReference type="RefSeq" id="WP_188420132.1">
    <property type="nucleotide sequence ID" value="NZ_BMDP01000002.1"/>
</dbReference>
<dbReference type="InterPro" id="IPR011990">
    <property type="entry name" value="TPR-like_helical_dom_sf"/>
</dbReference>
<dbReference type="Pfam" id="PF08238">
    <property type="entry name" value="Sel1"/>
    <property type="match status" value="2"/>
</dbReference>
<feature type="chain" id="PRO_5035294283" description="Sel1 repeat family protein" evidence="1">
    <location>
        <begin position="18"/>
        <end position="192"/>
    </location>
</feature>
<dbReference type="Gene3D" id="1.25.40.10">
    <property type="entry name" value="Tetratricopeptide repeat domain"/>
    <property type="match status" value="1"/>
</dbReference>